<accession>A0A505CW32</accession>
<reference evidence="2 3" key="1">
    <citation type="submission" date="2019-06" db="EMBL/GenBank/DDBJ databases">
        <title>Streptomyces sporangiiformans sp. nov., a novel actinomycete isolated from soil in Mount Song.</title>
        <authorList>
            <person name="Han L."/>
        </authorList>
    </citation>
    <scope>NUCLEOTIDE SEQUENCE [LARGE SCALE GENOMIC DNA]</scope>
    <source>
        <strain evidence="2 3">NEAU-SSA 1</strain>
    </source>
</reference>
<dbReference type="GO" id="GO:1990189">
    <property type="term" value="F:protein N-terminal-serine acetyltransferase activity"/>
    <property type="evidence" value="ECO:0007669"/>
    <property type="project" value="TreeGrafter"/>
</dbReference>
<dbReference type="PANTHER" id="PTHR43441">
    <property type="entry name" value="RIBOSOMAL-PROTEIN-SERINE ACETYLTRANSFERASE"/>
    <property type="match status" value="1"/>
</dbReference>
<name>A0A505CW32_9ACTN</name>
<organism evidence="2 3">
    <name type="scientific">Streptomyces sporangiiformans</name>
    <dbReference type="NCBI Taxonomy" id="2315329"/>
    <lineage>
        <taxon>Bacteria</taxon>
        <taxon>Bacillati</taxon>
        <taxon>Actinomycetota</taxon>
        <taxon>Actinomycetes</taxon>
        <taxon>Kitasatosporales</taxon>
        <taxon>Streptomycetaceae</taxon>
        <taxon>Streptomyces</taxon>
    </lineage>
</organism>
<dbReference type="EMBL" id="VCHX02000348">
    <property type="protein sequence ID" value="TPQ15774.1"/>
    <property type="molecule type" value="Genomic_DNA"/>
</dbReference>
<dbReference type="InterPro" id="IPR016181">
    <property type="entry name" value="Acyl_CoA_acyltransferase"/>
</dbReference>
<dbReference type="Pfam" id="PF13302">
    <property type="entry name" value="Acetyltransf_3"/>
    <property type="match status" value="1"/>
</dbReference>
<dbReference type="RefSeq" id="WP_119106462.1">
    <property type="nucleotide sequence ID" value="NZ_QXMJ01000348.1"/>
</dbReference>
<dbReference type="GO" id="GO:0005737">
    <property type="term" value="C:cytoplasm"/>
    <property type="evidence" value="ECO:0007669"/>
    <property type="project" value="TreeGrafter"/>
</dbReference>
<keyword evidence="3" id="KW-1185">Reference proteome</keyword>
<dbReference type="PROSITE" id="PS51186">
    <property type="entry name" value="GNAT"/>
    <property type="match status" value="1"/>
</dbReference>
<feature type="domain" description="N-acetyltransferase" evidence="1">
    <location>
        <begin position="11"/>
        <end position="168"/>
    </location>
</feature>
<evidence type="ECO:0000313" key="3">
    <source>
        <dbReference type="Proteomes" id="UP000317378"/>
    </source>
</evidence>
<dbReference type="FunFam" id="3.40.630.30:FF:000182">
    <property type="entry name" value="Putative acetyltransferase"/>
    <property type="match status" value="1"/>
</dbReference>
<dbReference type="SUPFAM" id="SSF55729">
    <property type="entry name" value="Acyl-CoA N-acyltransferases (Nat)"/>
    <property type="match status" value="1"/>
</dbReference>
<keyword evidence="2" id="KW-0808">Transferase</keyword>
<dbReference type="InterPro" id="IPR051908">
    <property type="entry name" value="Ribosomal_N-acetyltransferase"/>
</dbReference>
<gene>
    <name evidence="2" type="ORF">FGD71_045305</name>
</gene>
<dbReference type="GO" id="GO:0008999">
    <property type="term" value="F:protein-N-terminal-alanine acetyltransferase activity"/>
    <property type="evidence" value="ECO:0007669"/>
    <property type="project" value="TreeGrafter"/>
</dbReference>
<evidence type="ECO:0000259" key="1">
    <source>
        <dbReference type="PROSITE" id="PS51186"/>
    </source>
</evidence>
<sequence>MYAISLGDDGAELRPLDPWRAEEFLAHLDRGREFITQHVPFGLKATDVDSARALLQSYADKRAADSGSLHGLWLDGKLVGGLLFRIFDAETGTCELGCWLEPAATGRGLITRGARVLIDWAVDERGMHRVEWHASSANEPSLNVARRLGMSRDGVLREHHPYRGIRQDVEVWSVLAGEWRAARARADRYARPDH</sequence>
<dbReference type="Gene3D" id="3.40.630.30">
    <property type="match status" value="1"/>
</dbReference>
<proteinExistence type="predicted"/>
<protein>
    <submittedName>
        <fullName evidence="2">GNAT family N-acetyltransferase</fullName>
    </submittedName>
</protein>
<comment type="caution">
    <text evidence="2">The sequence shown here is derived from an EMBL/GenBank/DDBJ whole genome shotgun (WGS) entry which is preliminary data.</text>
</comment>
<dbReference type="PANTHER" id="PTHR43441:SF10">
    <property type="entry name" value="ACETYLTRANSFERASE"/>
    <property type="match status" value="1"/>
</dbReference>
<dbReference type="AlphaFoldDB" id="A0A505CW32"/>
<dbReference type="Proteomes" id="UP000317378">
    <property type="component" value="Unassembled WGS sequence"/>
</dbReference>
<evidence type="ECO:0000313" key="2">
    <source>
        <dbReference type="EMBL" id="TPQ15774.1"/>
    </source>
</evidence>
<dbReference type="InterPro" id="IPR000182">
    <property type="entry name" value="GNAT_dom"/>
</dbReference>
<dbReference type="OrthoDB" id="5191051at2"/>